<name>A0A9P5Y6G7_9AGAR</name>
<protein>
    <submittedName>
        <fullName evidence="1">Uncharacterized protein</fullName>
    </submittedName>
</protein>
<sequence length="85" mass="9743">MYLIVGITSILSFYFLYLSWSHILTTHTPSLISHLYQRIYISPHSLTLHISCLPSLSVVPTTKQSFPLNLKAELQCLVLYYISIV</sequence>
<organism evidence="1 2">
    <name type="scientific">Collybia nuda</name>
    <dbReference type="NCBI Taxonomy" id="64659"/>
    <lineage>
        <taxon>Eukaryota</taxon>
        <taxon>Fungi</taxon>
        <taxon>Dikarya</taxon>
        <taxon>Basidiomycota</taxon>
        <taxon>Agaricomycotina</taxon>
        <taxon>Agaricomycetes</taxon>
        <taxon>Agaricomycetidae</taxon>
        <taxon>Agaricales</taxon>
        <taxon>Tricholomatineae</taxon>
        <taxon>Clitocybaceae</taxon>
        <taxon>Collybia</taxon>
    </lineage>
</organism>
<dbReference type="EMBL" id="MU150266">
    <property type="protein sequence ID" value="KAF9463094.1"/>
    <property type="molecule type" value="Genomic_DNA"/>
</dbReference>
<comment type="caution">
    <text evidence="1">The sequence shown here is derived from an EMBL/GenBank/DDBJ whole genome shotgun (WGS) entry which is preliminary data.</text>
</comment>
<gene>
    <name evidence="1" type="ORF">BDZ94DRAFT_1260041</name>
</gene>
<reference evidence="1" key="1">
    <citation type="submission" date="2020-11" db="EMBL/GenBank/DDBJ databases">
        <authorList>
            <consortium name="DOE Joint Genome Institute"/>
            <person name="Ahrendt S."/>
            <person name="Riley R."/>
            <person name="Andreopoulos W."/>
            <person name="Labutti K."/>
            <person name="Pangilinan J."/>
            <person name="Ruiz-Duenas F.J."/>
            <person name="Barrasa J.M."/>
            <person name="Sanchez-Garcia M."/>
            <person name="Camarero S."/>
            <person name="Miyauchi S."/>
            <person name="Serrano A."/>
            <person name="Linde D."/>
            <person name="Babiker R."/>
            <person name="Drula E."/>
            <person name="Ayuso-Fernandez I."/>
            <person name="Pacheco R."/>
            <person name="Padilla G."/>
            <person name="Ferreira P."/>
            <person name="Barriuso J."/>
            <person name="Kellner H."/>
            <person name="Castanera R."/>
            <person name="Alfaro M."/>
            <person name="Ramirez L."/>
            <person name="Pisabarro A.G."/>
            <person name="Kuo A."/>
            <person name="Tritt A."/>
            <person name="Lipzen A."/>
            <person name="He G."/>
            <person name="Yan M."/>
            <person name="Ng V."/>
            <person name="Cullen D."/>
            <person name="Martin F."/>
            <person name="Rosso M.-N."/>
            <person name="Henrissat B."/>
            <person name="Hibbett D."/>
            <person name="Martinez A.T."/>
            <person name="Grigoriev I.V."/>
        </authorList>
    </citation>
    <scope>NUCLEOTIDE SEQUENCE</scope>
    <source>
        <strain evidence="1">CBS 247.69</strain>
    </source>
</reference>
<dbReference type="AlphaFoldDB" id="A0A9P5Y6G7"/>
<evidence type="ECO:0000313" key="1">
    <source>
        <dbReference type="EMBL" id="KAF9463094.1"/>
    </source>
</evidence>
<proteinExistence type="predicted"/>
<keyword evidence="2" id="KW-1185">Reference proteome</keyword>
<evidence type="ECO:0000313" key="2">
    <source>
        <dbReference type="Proteomes" id="UP000807353"/>
    </source>
</evidence>
<dbReference type="Proteomes" id="UP000807353">
    <property type="component" value="Unassembled WGS sequence"/>
</dbReference>
<accession>A0A9P5Y6G7</accession>